<sequence>MPYGILYIFGNIPGLTGLCIAGVFSASLGALSSAVNALANITVEDFIKPFCCRNISDTWMTFIAKLLAVGYIGLILLMALVASSFRSILEAATIIYCMITAPILGIYLLGMFSTTANEKGTLVGLLTGVTLYAWAGFGNYITKPGITTLPRNTTGCYTNSSTEFVNISTDATIIESSTDVLHLTKNEESDIFIVYKLSYMWLPLFSVVITLVVGYLTSFLLKFCIHVPEVKPETISPFVRKLYFKTSADTEKSKLKIKKTETQKEKTVTAWIPYKKFERKTEHLFKSTMANLLGIFDYVVIAIMLSVSALIGVYFRFSGGRQKTTDEFLMGSRAMGIGPVAFSVMATCLSSVSVLGIPAETYLYGTEILLSIVGIPIGGFIAVYGFLPVFYDMKVATSYEYLERRFGKTTRTLTAVLFTLQMILYMGVVLYAPSLALNAVTGLSTWTSVLSLAAVCMFYSSQGGLKAVLWTIVFQALLMYTAMIAVIVKISMMKGFKETFSISNEGGRLIFFDLSGDVTKRYTFWNSIANGIVYYLATFGTNQSQIQRFLSIGNLHKAQIALLLSLPLMLLFRIFTVWDGIAVFALFHDCDPMEDENVKLSSPDQIFPFAILKMFGSIPGLTGLCIAGIFSASLGTLSSTVNSLAGITVEDFIKPYCPCKITDIWMTFAAKLLAVGYIGLTLLVTFIVANFRGVVEAATIITGVVGGPILGVYALGMFSLTANEPGTLVGFITGVIIYLWMGFGSYVAKAKIPTLSRSTSGCSTNSSIEFFQVTTPSTLLENITHSLPFIEDEKYVFPVYKWSYMWLTFFSLIIVIIVGYLASYVLSYLISLPDVKPEYMSPFVRNLYFKPKENAKKSKCNEVELNEKKGNVNPSYTITDET</sequence>
<feature type="transmembrane region" description="Helical" evidence="11">
    <location>
        <begin position="439"/>
        <end position="460"/>
    </location>
</feature>
<comment type="similarity">
    <text evidence="2">Belongs to the sodium:solute symporter (SSF) (TC 2.A.21) family.</text>
</comment>
<keyword evidence="8" id="KW-0406">Ion transport</keyword>
<protein>
    <submittedName>
        <fullName evidence="12">Putative sodium-dependent multivitamin like protein</fullName>
    </submittedName>
</protein>
<feature type="transmembrane region" description="Helical" evidence="11">
    <location>
        <begin position="697"/>
        <end position="716"/>
    </location>
</feature>
<gene>
    <name evidence="12" type="ORF">HNY73_021932</name>
</gene>
<keyword evidence="9 11" id="KW-0472">Membrane</keyword>
<dbReference type="PANTHER" id="PTHR42985:SF40">
    <property type="entry name" value="LD47995P-RELATED"/>
    <property type="match status" value="1"/>
</dbReference>
<dbReference type="PROSITE" id="PS50283">
    <property type="entry name" value="NA_SOLUT_SYMP_3"/>
    <property type="match status" value="2"/>
</dbReference>
<keyword evidence="4" id="KW-1003">Cell membrane</keyword>
<feature type="transmembrane region" description="Helical" evidence="11">
    <location>
        <begin position="467"/>
        <end position="488"/>
    </location>
</feature>
<feature type="transmembrane region" description="Helical" evidence="11">
    <location>
        <begin position="606"/>
        <end position="630"/>
    </location>
</feature>
<dbReference type="Gene3D" id="1.20.1730.10">
    <property type="entry name" value="Sodium/glucose cotransporter"/>
    <property type="match status" value="2"/>
</dbReference>
<keyword evidence="6 11" id="KW-1133">Transmembrane helix</keyword>
<feature type="transmembrane region" description="Helical" evidence="11">
    <location>
        <begin position="412"/>
        <end position="433"/>
    </location>
</feature>
<evidence type="ECO:0000256" key="1">
    <source>
        <dbReference type="ARBA" id="ARBA00004651"/>
    </source>
</evidence>
<dbReference type="NCBIfam" id="TIGR00813">
    <property type="entry name" value="sss"/>
    <property type="match status" value="1"/>
</dbReference>
<feature type="transmembrane region" description="Helical" evidence="11">
    <location>
        <begin position="672"/>
        <end position="691"/>
    </location>
</feature>
<dbReference type="InterPro" id="IPR001734">
    <property type="entry name" value="Na/solute_symporter"/>
</dbReference>
<feature type="transmembrane region" description="Helical" evidence="11">
    <location>
        <begin position="199"/>
        <end position="221"/>
    </location>
</feature>
<evidence type="ECO:0000256" key="6">
    <source>
        <dbReference type="ARBA" id="ARBA00022989"/>
    </source>
</evidence>
<evidence type="ECO:0000256" key="10">
    <source>
        <dbReference type="ARBA" id="ARBA00023201"/>
    </source>
</evidence>
<evidence type="ECO:0000256" key="5">
    <source>
        <dbReference type="ARBA" id="ARBA00022692"/>
    </source>
</evidence>
<dbReference type="PANTHER" id="PTHR42985">
    <property type="entry name" value="SODIUM-COUPLED MONOCARBOXYLATE TRANSPORTER"/>
    <property type="match status" value="1"/>
</dbReference>
<dbReference type="EMBL" id="JABXBU010002231">
    <property type="protein sequence ID" value="KAF8763791.1"/>
    <property type="molecule type" value="Genomic_DNA"/>
</dbReference>
<proteinExistence type="inferred from homology"/>
<evidence type="ECO:0000256" key="8">
    <source>
        <dbReference type="ARBA" id="ARBA00023065"/>
    </source>
</evidence>
<organism evidence="12 13">
    <name type="scientific">Argiope bruennichi</name>
    <name type="common">Wasp spider</name>
    <name type="synonym">Aranea bruennichi</name>
    <dbReference type="NCBI Taxonomy" id="94029"/>
    <lineage>
        <taxon>Eukaryota</taxon>
        <taxon>Metazoa</taxon>
        <taxon>Ecdysozoa</taxon>
        <taxon>Arthropoda</taxon>
        <taxon>Chelicerata</taxon>
        <taxon>Arachnida</taxon>
        <taxon>Araneae</taxon>
        <taxon>Araneomorphae</taxon>
        <taxon>Entelegynae</taxon>
        <taxon>Araneoidea</taxon>
        <taxon>Araneidae</taxon>
        <taxon>Argiope</taxon>
    </lineage>
</organism>
<dbReference type="CDD" id="cd11492">
    <property type="entry name" value="SLC5sbd_NIS-SMVT"/>
    <property type="match status" value="1"/>
</dbReference>
<feature type="transmembrane region" description="Helical" evidence="11">
    <location>
        <begin position="122"/>
        <end position="141"/>
    </location>
</feature>
<dbReference type="GO" id="GO:0015293">
    <property type="term" value="F:symporter activity"/>
    <property type="evidence" value="ECO:0007669"/>
    <property type="project" value="TreeGrafter"/>
</dbReference>
<feature type="transmembrane region" description="Helical" evidence="11">
    <location>
        <begin position="295"/>
        <end position="315"/>
    </location>
</feature>
<name>A0A8T0E1J0_ARGBR</name>
<feature type="transmembrane region" description="Helical" evidence="11">
    <location>
        <begin position="522"/>
        <end position="539"/>
    </location>
</feature>
<evidence type="ECO:0000256" key="11">
    <source>
        <dbReference type="SAM" id="Phobius"/>
    </source>
</evidence>
<evidence type="ECO:0000256" key="9">
    <source>
        <dbReference type="ARBA" id="ARBA00023136"/>
    </source>
</evidence>
<accession>A0A8T0E1J0</accession>
<dbReference type="AlphaFoldDB" id="A0A8T0E1J0"/>
<feature type="transmembrane region" description="Helical" evidence="11">
    <location>
        <begin position="804"/>
        <end position="830"/>
    </location>
</feature>
<evidence type="ECO:0000313" key="12">
    <source>
        <dbReference type="EMBL" id="KAF8763791.1"/>
    </source>
</evidence>
<keyword evidence="5 11" id="KW-0812">Transmembrane</keyword>
<evidence type="ECO:0000256" key="7">
    <source>
        <dbReference type="ARBA" id="ARBA00023053"/>
    </source>
</evidence>
<keyword evidence="3" id="KW-0813">Transport</keyword>
<keyword evidence="7" id="KW-0915">Sodium</keyword>
<reference evidence="12" key="1">
    <citation type="journal article" date="2020" name="bioRxiv">
        <title>Chromosome-level reference genome of the European wasp spider Argiope bruennichi: a resource for studies on range expansion and evolutionary adaptation.</title>
        <authorList>
            <person name="Sheffer M.M."/>
            <person name="Hoppe A."/>
            <person name="Krehenwinkel H."/>
            <person name="Uhl G."/>
            <person name="Kuss A.W."/>
            <person name="Jensen L."/>
            <person name="Jensen C."/>
            <person name="Gillespie R.G."/>
            <person name="Hoff K.J."/>
            <person name="Prost S."/>
        </authorList>
    </citation>
    <scope>NUCLEOTIDE SEQUENCE</scope>
</reference>
<keyword evidence="13" id="KW-1185">Reference proteome</keyword>
<feature type="transmembrane region" description="Helical" evidence="11">
    <location>
        <begin position="728"/>
        <end position="748"/>
    </location>
</feature>
<feature type="transmembrane region" description="Helical" evidence="11">
    <location>
        <begin position="368"/>
        <end position="391"/>
    </location>
</feature>
<dbReference type="Pfam" id="PF00474">
    <property type="entry name" value="SSF"/>
    <property type="match status" value="2"/>
</dbReference>
<dbReference type="GO" id="GO:0005886">
    <property type="term" value="C:plasma membrane"/>
    <property type="evidence" value="ECO:0007669"/>
    <property type="project" value="UniProtKB-SubCell"/>
</dbReference>
<dbReference type="Proteomes" id="UP000807504">
    <property type="component" value="Unassembled WGS sequence"/>
</dbReference>
<keyword evidence="10" id="KW-0739">Sodium transport</keyword>
<comment type="caution">
    <text evidence="12">The sequence shown here is derived from an EMBL/GenBank/DDBJ whole genome shotgun (WGS) entry which is preliminary data.</text>
</comment>
<dbReference type="GO" id="GO:0006814">
    <property type="term" value="P:sodium ion transport"/>
    <property type="evidence" value="ECO:0007669"/>
    <property type="project" value="UniProtKB-KW"/>
</dbReference>
<evidence type="ECO:0000256" key="4">
    <source>
        <dbReference type="ARBA" id="ARBA00022475"/>
    </source>
</evidence>
<evidence type="ECO:0000256" key="3">
    <source>
        <dbReference type="ARBA" id="ARBA00022448"/>
    </source>
</evidence>
<feature type="transmembrane region" description="Helical" evidence="11">
    <location>
        <begin position="336"/>
        <end position="356"/>
    </location>
</feature>
<evidence type="ECO:0000256" key="2">
    <source>
        <dbReference type="ARBA" id="ARBA00006434"/>
    </source>
</evidence>
<feature type="transmembrane region" description="Helical" evidence="11">
    <location>
        <begin position="88"/>
        <end position="110"/>
    </location>
</feature>
<feature type="transmembrane region" description="Helical" evidence="11">
    <location>
        <begin position="12"/>
        <end position="39"/>
    </location>
</feature>
<evidence type="ECO:0000313" key="13">
    <source>
        <dbReference type="Proteomes" id="UP000807504"/>
    </source>
</evidence>
<feature type="transmembrane region" description="Helical" evidence="11">
    <location>
        <begin position="560"/>
        <end position="586"/>
    </location>
</feature>
<dbReference type="InterPro" id="IPR038377">
    <property type="entry name" value="Na/Glc_symporter_sf"/>
</dbReference>
<reference evidence="12" key="2">
    <citation type="submission" date="2020-06" db="EMBL/GenBank/DDBJ databases">
        <authorList>
            <person name="Sheffer M."/>
        </authorList>
    </citation>
    <scope>NUCLEOTIDE SEQUENCE</scope>
</reference>
<dbReference type="InterPro" id="IPR051163">
    <property type="entry name" value="Sodium:Solute_Symporter_SSF"/>
</dbReference>
<feature type="transmembrane region" description="Helical" evidence="11">
    <location>
        <begin position="59"/>
        <end position="81"/>
    </location>
</feature>
<comment type="subcellular location">
    <subcellularLocation>
        <location evidence="1">Cell membrane</location>
        <topology evidence="1">Multi-pass membrane protein</topology>
    </subcellularLocation>
</comment>